<keyword evidence="2" id="KW-1185">Reference proteome</keyword>
<dbReference type="Proteomes" id="UP000663193">
    <property type="component" value="Chromosome 13"/>
</dbReference>
<evidence type="ECO:0000313" key="2">
    <source>
        <dbReference type="Proteomes" id="UP000663193"/>
    </source>
</evidence>
<organism evidence="1 2">
    <name type="scientific">Phaeosphaeria nodorum (strain SN15 / ATCC MYA-4574 / FGSC 10173)</name>
    <name type="common">Glume blotch fungus</name>
    <name type="synonym">Parastagonospora nodorum</name>
    <dbReference type="NCBI Taxonomy" id="321614"/>
    <lineage>
        <taxon>Eukaryota</taxon>
        <taxon>Fungi</taxon>
        <taxon>Dikarya</taxon>
        <taxon>Ascomycota</taxon>
        <taxon>Pezizomycotina</taxon>
        <taxon>Dothideomycetes</taxon>
        <taxon>Pleosporomycetidae</taxon>
        <taxon>Pleosporales</taxon>
        <taxon>Pleosporineae</taxon>
        <taxon>Phaeosphaeriaceae</taxon>
        <taxon>Parastagonospora</taxon>
    </lineage>
</organism>
<reference evidence="2" key="1">
    <citation type="journal article" date="2021" name="BMC Genomics">
        <title>Chromosome-level genome assembly and manually-curated proteome of model necrotroph Parastagonospora nodorum Sn15 reveals a genome-wide trove of candidate effector homologs, and redundancy of virulence-related functions within an accessory chromosome.</title>
        <authorList>
            <person name="Bertazzoni S."/>
            <person name="Jones D.A.B."/>
            <person name="Phan H.T."/>
            <person name="Tan K.-C."/>
            <person name="Hane J.K."/>
        </authorList>
    </citation>
    <scope>NUCLEOTIDE SEQUENCE [LARGE SCALE GENOMIC DNA]</scope>
    <source>
        <strain evidence="2">SN15 / ATCC MYA-4574 / FGSC 10173)</strain>
    </source>
</reference>
<sequence>MQERPKAIACAWFEPGDGVELCFSGWGSDGSRKERMGWWLSVVGSHVCWEGCHCNARHVGPSMLRHFFRLKGNLDSLSVCSSLLSGR</sequence>
<dbReference type="EMBL" id="CP069035">
    <property type="protein sequence ID" value="QRD02014.1"/>
    <property type="molecule type" value="Genomic_DNA"/>
</dbReference>
<name>A0A7U2I537_PHANO</name>
<gene>
    <name evidence="1" type="ORF">JI435_417470</name>
</gene>
<dbReference type="VEuPathDB" id="FungiDB:JI435_417470"/>
<proteinExistence type="predicted"/>
<dbReference type="AlphaFoldDB" id="A0A7U2I537"/>
<protein>
    <submittedName>
        <fullName evidence="1">Uncharacterized protein</fullName>
    </submittedName>
</protein>
<evidence type="ECO:0000313" key="1">
    <source>
        <dbReference type="EMBL" id="QRD02014.1"/>
    </source>
</evidence>
<accession>A0A7U2I537</accession>